<keyword evidence="2" id="KW-1185">Reference proteome</keyword>
<evidence type="ECO:0000313" key="2">
    <source>
        <dbReference type="Proteomes" id="UP001497416"/>
    </source>
</evidence>
<sequence length="73" mass="7625">MFKNIKNIEGVTVLNKQSLNSITGKGNIYYCINSNGNGAYTDTDISGNGIHCTPVAEVAPKDKSTPGNPGPLA</sequence>
<dbReference type="RefSeq" id="WP_348712913.1">
    <property type="nucleotide sequence ID" value="NZ_CAXIXY010000005.1"/>
</dbReference>
<dbReference type="Proteomes" id="UP001497416">
    <property type="component" value="Unassembled WGS sequence"/>
</dbReference>
<proteinExistence type="predicted"/>
<name>A0ABP1EPS2_9FLAO</name>
<comment type="caution">
    <text evidence="1">The sequence shown here is derived from an EMBL/GenBank/DDBJ whole genome shotgun (WGS) entry which is preliminary data.</text>
</comment>
<accession>A0ABP1EPS2</accession>
<gene>
    <name evidence="1" type="ORF">T190607A01A_30499</name>
</gene>
<dbReference type="EMBL" id="CAXIXY010000005">
    <property type="protein sequence ID" value="CAL2090324.1"/>
    <property type="molecule type" value="Genomic_DNA"/>
</dbReference>
<reference evidence="1 2" key="1">
    <citation type="submission" date="2024-05" db="EMBL/GenBank/DDBJ databases">
        <authorList>
            <person name="Duchaud E."/>
        </authorList>
    </citation>
    <scope>NUCLEOTIDE SEQUENCE [LARGE SCALE GENOMIC DNA]</scope>
    <source>
        <strain evidence="1">Ena-SAMPLE-TAB-13-05-2024-13:56:06:370-140302</strain>
    </source>
</reference>
<evidence type="ECO:0000313" key="1">
    <source>
        <dbReference type="EMBL" id="CAL2090324.1"/>
    </source>
</evidence>
<protein>
    <submittedName>
        <fullName evidence="1">Uncharacterized protein</fullName>
    </submittedName>
</protein>
<organism evidence="1 2">
    <name type="scientific">Tenacibaculum platacis</name>
    <dbReference type="NCBI Taxonomy" id="3137852"/>
    <lineage>
        <taxon>Bacteria</taxon>
        <taxon>Pseudomonadati</taxon>
        <taxon>Bacteroidota</taxon>
        <taxon>Flavobacteriia</taxon>
        <taxon>Flavobacteriales</taxon>
        <taxon>Flavobacteriaceae</taxon>
        <taxon>Tenacibaculum</taxon>
    </lineage>
</organism>